<evidence type="ECO:0000313" key="1">
    <source>
        <dbReference type="EMBL" id="MCO6417725.1"/>
    </source>
</evidence>
<name>A0ABT1D714_9PROT</name>
<proteinExistence type="predicted"/>
<comment type="caution">
    <text evidence="1">The sequence shown here is derived from an EMBL/GenBank/DDBJ whole genome shotgun (WGS) entry which is preliminary data.</text>
</comment>
<organism evidence="1 2">
    <name type="scientific">Siccirubricoccus soli</name>
    <dbReference type="NCBI Taxonomy" id="2899147"/>
    <lineage>
        <taxon>Bacteria</taxon>
        <taxon>Pseudomonadati</taxon>
        <taxon>Pseudomonadota</taxon>
        <taxon>Alphaproteobacteria</taxon>
        <taxon>Acetobacterales</taxon>
        <taxon>Roseomonadaceae</taxon>
        <taxon>Siccirubricoccus</taxon>
    </lineage>
</organism>
<evidence type="ECO:0000313" key="2">
    <source>
        <dbReference type="Proteomes" id="UP001523392"/>
    </source>
</evidence>
<protein>
    <submittedName>
        <fullName evidence="1">Uncharacterized protein</fullName>
    </submittedName>
</protein>
<dbReference type="EMBL" id="JAFIRR010000101">
    <property type="protein sequence ID" value="MCO6417725.1"/>
    <property type="molecule type" value="Genomic_DNA"/>
</dbReference>
<dbReference type="RefSeq" id="WP_252954360.1">
    <property type="nucleotide sequence ID" value="NZ_JAFIRR010000101.1"/>
</dbReference>
<sequence length="651" mass="70989">MSLPPALPPADPVAAGLAFLKAQLAKPVTLRGAPALALAETAQPFNDSRWYWTDDNAKALELLALPAIRNADPEFTDRILDFVLGMSSTDLIWRRLAEPQLKLQQAQPEDFRLLTPFHSLHGDLRRGVILQSGRFNDDRDRVAAAHTGNLIEFTIHGRAQCLDVEDTITDCGVERTAEGVILFHESTLIAPAALFGNRTEKVATLRYEYAVRADSPVIRLTVRLRPEPGVTLKSVRLSTGSDALSDQPRHCRIGTEAGYASPALPATGQAYVHHGPFRQLVLQEGGLAGYAHALHIRPQQPERVRSVSATVTESGRLHWCVTRYEAGTVGPGSEFAIEENRLLVTGGTLVPTPGLEAPLQAPAEHPCIDPSASYDYGAELNAIATYWASGTLGLYRHPVPPEKLATLRAWFDRHLEAFFASTAPAEAPGPAIFVRGMSFAILALDTMLQASGEGRYRLAREAALDMLLQRQQGGENDGLFIDTGGIVAHLDCQAAAILALARLARPGCDARVPPALRRAVLALRLGTLPVPRGDIALPFDTIVVRTRKPDGHLYEEGAFWTYKVGLLLRALKQVRARRQEGRLPWLTEEWDRLGRLIRLCQDQLATTARRRPEGVEHLTSPVAGETNSETQPWVLLALVASELPLPVAAAA</sequence>
<reference evidence="1 2" key="1">
    <citation type="submission" date="2021-12" db="EMBL/GenBank/DDBJ databases">
        <title>Siccirubricoccus leaddurans sp. nov., a high concentration Zn2+ tolerance bacterium.</title>
        <authorList>
            <person name="Cao Y."/>
        </authorList>
    </citation>
    <scope>NUCLEOTIDE SEQUENCE [LARGE SCALE GENOMIC DNA]</scope>
    <source>
        <strain evidence="1 2">KC 17139</strain>
    </source>
</reference>
<keyword evidence="2" id="KW-1185">Reference proteome</keyword>
<gene>
    <name evidence="1" type="ORF">JYK14_16370</name>
</gene>
<accession>A0ABT1D714</accession>
<dbReference type="Proteomes" id="UP001523392">
    <property type="component" value="Unassembled WGS sequence"/>
</dbReference>